<proteinExistence type="inferred from homology"/>
<organism evidence="3 4">
    <name type="scientific">Parasponia andersonii</name>
    <name type="common">Sponia andersonii</name>
    <dbReference type="NCBI Taxonomy" id="3476"/>
    <lineage>
        <taxon>Eukaryota</taxon>
        <taxon>Viridiplantae</taxon>
        <taxon>Streptophyta</taxon>
        <taxon>Embryophyta</taxon>
        <taxon>Tracheophyta</taxon>
        <taxon>Spermatophyta</taxon>
        <taxon>Magnoliopsida</taxon>
        <taxon>eudicotyledons</taxon>
        <taxon>Gunneridae</taxon>
        <taxon>Pentapetalae</taxon>
        <taxon>rosids</taxon>
        <taxon>fabids</taxon>
        <taxon>Rosales</taxon>
        <taxon>Cannabaceae</taxon>
        <taxon>Parasponia</taxon>
    </lineage>
</organism>
<comment type="caution">
    <text evidence="3">The sequence shown here is derived from an EMBL/GenBank/DDBJ whole genome shotgun (WGS) entry which is preliminary data.</text>
</comment>
<gene>
    <name evidence="3" type="ORF">PanWU01x14_021930</name>
</gene>
<keyword evidence="4" id="KW-1185">Reference proteome</keyword>
<dbReference type="InterPro" id="IPR005061">
    <property type="entry name" value="Ist1"/>
</dbReference>
<dbReference type="InterPro" id="IPR042277">
    <property type="entry name" value="IST1-like"/>
</dbReference>
<evidence type="ECO:0000313" key="4">
    <source>
        <dbReference type="Proteomes" id="UP000237105"/>
    </source>
</evidence>
<comment type="similarity">
    <text evidence="1">Belongs to the IST1 family.</text>
</comment>
<dbReference type="GO" id="GO:0015031">
    <property type="term" value="P:protein transport"/>
    <property type="evidence" value="ECO:0007669"/>
    <property type="project" value="InterPro"/>
</dbReference>
<dbReference type="STRING" id="3476.A0A2P5DY32"/>
<dbReference type="PANTHER" id="PTHR12161:SF65">
    <property type="entry name" value="IST1-LIKE PROTEIN"/>
    <property type="match status" value="1"/>
</dbReference>
<feature type="region of interest" description="Disordered" evidence="2">
    <location>
        <begin position="336"/>
        <end position="438"/>
    </location>
</feature>
<dbReference type="AlphaFoldDB" id="A0A2P5DY32"/>
<dbReference type="Pfam" id="PF03398">
    <property type="entry name" value="Ist1"/>
    <property type="match status" value="1"/>
</dbReference>
<dbReference type="Proteomes" id="UP000237105">
    <property type="component" value="Unassembled WGS sequence"/>
</dbReference>
<accession>A0A2P5DY32</accession>
<dbReference type="EMBL" id="JXTB01000010">
    <property type="protein sequence ID" value="PON78211.1"/>
    <property type="molecule type" value="Genomic_DNA"/>
</dbReference>
<evidence type="ECO:0000256" key="2">
    <source>
        <dbReference type="SAM" id="MobiDB-lite"/>
    </source>
</evidence>
<evidence type="ECO:0000256" key="1">
    <source>
        <dbReference type="ARBA" id="ARBA00005536"/>
    </source>
</evidence>
<dbReference type="FunFam" id="1.20.1260.60:FF:000002">
    <property type="entry name" value="Vacuolar protein sorting-associated protein IST1"/>
    <property type="match status" value="1"/>
</dbReference>
<protein>
    <submittedName>
        <fullName evidence="3">Vacuolar protein sorting-associated protein</fullName>
    </submittedName>
</protein>
<name>A0A2P5DY32_PARAD</name>
<dbReference type="PANTHER" id="PTHR12161">
    <property type="entry name" value="IST1 FAMILY MEMBER"/>
    <property type="match status" value="1"/>
</dbReference>
<sequence length="438" mass="49307">MGRKLDALLGRNFKVSKFKTIAKLAISRSTILSNQHQIRFSHARSDVKGLLHLNHQDRALLRVEHVIMEQNMLDVLAMVQYYCHLLNERVKLLGKKKGESCPEELKEAASSLVYAASRCGEFPELQKIREILTSKFGKDFSTRAVELRNNCGVSPKMVQKFSTRRPSIETRLKVLKEIASECGVTLDLEEDDPVNELKEKLDMNQKQEQTEPTQAANLDDTALKLHNTTLSEEIKQDERFTESMKARRKYRDVVDAAQEAFESAAYAAAAARAAVELSLSKSIDKGSEGHDGPDNQGGSVSHFAISSTAKTHMINAHAASRETEDLDNRQSFEKIQTAENLSSEPESEVESIEHNSHNNINHQEVAEKRKKPIQRKPSSSNSNTDKRDSKTWLQHHDLGTYSKPSFLVNENKHNRLANATRDDLSDEGSIKLSFKSTK</sequence>
<dbReference type="OrthoDB" id="29853at2759"/>
<reference evidence="4" key="1">
    <citation type="submission" date="2016-06" db="EMBL/GenBank/DDBJ databases">
        <title>Parallel loss of symbiosis genes in relatives of nitrogen-fixing non-legume Parasponia.</title>
        <authorList>
            <person name="Van Velzen R."/>
            <person name="Holmer R."/>
            <person name="Bu F."/>
            <person name="Rutten L."/>
            <person name="Van Zeijl A."/>
            <person name="Liu W."/>
            <person name="Santuari L."/>
            <person name="Cao Q."/>
            <person name="Sharma T."/>
            <person name="Shen D."/>
            <person name="Roswanjaya Y."/>
            <person name="Wardhani T."/>
            <person name="Kalhor M.S."/>
            <person name="Jansen J."/>
            <person name="Van den Hoogen J."/>
            <person name="Gungor B."/>
            <person name="Hartog M."/>
            <person name="Hontelez J."/>
            <person name="Verver J."/>
            <person name="Yang W.-C."/>
            <person name="Schijlen E."/>
            <person name="Repin R."/>
            <person name="Schilthuizen M."/>
            <person name="Schranz E."/>
            <person name="Heidstra R."/>
            <person name="Miyata K."/>
            <person name="Fedorova E."/>
            <person name="Kohlen W."/>
            <person name="Bisseling T."/>
            <person name="Smit S."/>
            <person name="Geurts R."/>
        </authorList>
    </citation>
    <scope>NUCLEOTIDE SEQUENCE [LARGE SCALE GENOMIC DNA]</scope>
    <source>
        <strain evidence="4">cv. WU1-14</strain>
    </source>
</reference>
<feature type="compositionally biased region" description="Basic and acidic residues" evidence="2">
    <location>
        <begin position="384"/>
        <end position="398"/>
    </location>
</feature>
<evidence type="ECO:0000313" key="3">
    <source>
        <dbReference type="EMBL" id="PON78211.1"/>
    </source>
</evidence>
<dbReference type="Gene3D" id="1.20.1260.60">
    <property type="entry name" value="Vacuolar protein sorting-associated protein Ist1"/>
    <property type="match status" value="1"/>
</dbReference>